<proteinExistence type="predicted"/>
<evidence type="ECO:0000313" key="2">
    <source>
        <dbReference type="EMBL" id="JAD32158.1"/>
    </source>
</evidence>
<sequence>MDWLSAKHYKKRKRESYLRLPYRNKSLNQRTRSRIN</sequence>
<evidence type="ECO:0000256" key="1">
    <source>
        <dbReference type="SAM" id="MobiDB-lite"/>
    </source>
</evidence>
<dbReference type="EMBL" id="GBRH01265737">
    <property type="protein sequence ID" value="JAD32158.1"/>
    <property type="molecule type" value="Transcribed_RNA"/>
</dbReference>
<reference evidence="2" key="1">
    <citation type="submission" date="2014-09" db="EMBL/GenBank/DDBJ databases">
        <authorList>
            <person name="Magalhaes I.L.F."/>
            <person name="Oliveira U."/>
            <person name="Santos F.R."/>
            <person name="Vidigal T.H.D.A."/>
            <person name="Brescovit A.D."/>
            <person name="Santos A.J."/>
        </authorList>
    </citation>
    <scope>NUCLEOTIDE SEQUENCE</scope>
    <source>
        <tissue evidence="2">Shoot tissue taken approximately 20 cm above the soil surface</tissue>
    </source>
</reference>
<organism evidence="2">
    <name type="scientific">Arundo donax</name>
    <name type="common">Giant reed</name>
    <name type="synonym">Donax arundinaceus</name>
    <dbReference type="NCBI Taxonomy" id="35708"/>
    <lineage>
        <taxon>Eukaryota</taxon>
        <taxon>Viridiplantae</taxon>
        <taxon>Streptophyta</taxon>
        <taxon>Embryophyta</taxon>
        <taxon>Tracheophyta</taxon>
        <taxon>Spermatophyta</taxon>
        <taxon>Magnoliopsida</taxon>
        <taxon>Liliopsida</taxon>
        <taxon>Poales</taxon>
        <taxon>Poaceae</taxon>
        <taxon>PACMAD clade</taxon>
        <taxon>Arundinoideae</taxon>
        <taxon>Arundineae</taxon>
        <taxon>Arundo</taxon>
    </lineage>
</organism>
<reference evidence="2" key="2">
    <citation type="journal article" date="2015" name="Data Brief">
        <title>Shoot transcriptome of the giant reed, Arundo donax.</title>
        <authorList>
            <person name="Barrero R.A."/>
            <person name="Guerrero F.D."/>
            <person name="Moolhuijzen P."/>
            <person name="Goolsby J.A."/>
            <person name="Tidwell J."/>
            <person name="Bellgard S.E."/>
            <person name="Bellgard M.I."/>
        </authorList>
    </citation>
    <scope>NUCLEOTIDE SEQUENCE</scope>
    <source>
        <tissue evidence="2">Shoot tissue taken approximately 20 cm above the soil surface</tissue>
    </source>
</reference>
<dbReference type="AlphaFoldDB" id="A0A0A8Z3B5"/>
<accession>A0A0A8Z3B5</accession>
<name>A0A0A8Z3B5_ARUDO</name>
<feature type="region of interest" description="Disordered" evidence="1">
    <location>
        <begin position="16"/>
        <end position="36"/>
    </location>
</feature>
<protein>
    <submittedName>
        <fullName evidence="2">Uncharacterized protein</fullName>
    </submittedName>
</protein>